<dbReference type="EC" id="2.1.1.-" evidence="6"/>
<keyword evidence="4" id="KW-0677">Repeat</keyword>
<dbReference type="Gene3D" id="3.40.50.150">
    <property type="entry name" value="Vaccinia Virus protein VP39"/>
    <property type="match status" value="2"/>
</dbReference>
<protein>
    <recommendedName>
        <fullName evidence="6">Protein arginine N-methyltransferase</fullName>
        <ecNumber evidence="6">2.1.1.-</ecNumber>
    </recommendedName>
</protein>
<evidence type="ECO:0000313" key="10">
    <source>
        <dbReference type="Proteomes" id="UP001314205"/>
    </source>
</evidence>
<evidence type="ECO:0000256" key="7">
    <source>
        <dbReference type="PROSITE-ProRule" id="PRU01015"/>
    </source>
</evidence>
<keyword evidence="1 7" id="KW-0489">Methyltransferase</keyword>
<dbReference type="EMBL" id="CAVLGL010000080">
    <property type="protein sequence ID" value="CAK1585958.1"/>
    <property type="molecule type" value="Genomic_DNA"/>
</dbReference>
<dbReference type="Gene3D" id="2.70.160.11">
    <property type="entry name" value="Hnrnp arginine n-methyltransferase1"/>
    <property type="match status" value="2"/>
</dbReference>
<evidence type="ECO:0000256" key="6">
    <source>
        <dbReference type="PIRNR" id="PIRNR036946"/>
    </source>
</evidence>
<keyword evidence="3 7" id="KW-0949">S-adenosyl-L-methionine</keyword>
<evidence type="ECO:0000259" key="8">
    <source>
        <dbReference type="Pfam" id="PF22528"/>
    </source>
</evidence>
<evidence type="ECO:0000256" key="5">
    <source>
        <dbReference type="ARBA" id="ARBA00025081"/>
    </source>
</evidence>
<evidence type="ECO:0000256" key="3">
    <source>
        <dbReference type="ARBA" id="ARBA00022691"/>
    </source>
</evidence>
<comment type="function">
    <text evidence="6">Arginine methyltransferase that can both catalyze the formation of omega-N monomethylarginine (MMA) and symmetrical dimethylarginine (sDMA).</text>
</comment>
<dbReference type="FunFam" id="3.40.50.150:FF:000071">
    <property type="entry name" value="Protein arginine N-methyltransferase 7"/>
    <property type="match status" value="1"/>
</dbReference>
<evidence type="ECO:0000256" key="1">
    <source>
        <dbReference type="ARBA" id="ARBA00022603"/>
    </source>
</evidence>
<dbReference type="GO" id="GO:0042054">
    <property type="term" value="F:histone methyltransferase activity"/>
    <property type="evidence" value="ECO:0007669"/>
    <property type="project" value="TreeGrafter"/>
</dbReference>
<reference evidence="9 10" key="1">
    <citation type="submission" date="2023-11" db="EMBL/GenBank/DDBJ databases">
        <authorList>
            <person name="Hedman E."/>
            <person name="Englund M."/>
            <person name="Stromberg M."/>
            <person name="Nyberg Akerstrom W."/>
            <person name="Nylinder S."/>
            <person name="Jareborg N."/>
            <person name="Kallberg Y."/>
            <person name="Kronander E."/>
        </authorList>
    </citation>
    <scope>NUCLEOTIDE SEQUENCE [LARGE SCALE GENOMIC DNA]</scope>
</reference>
<dbReference type="PANTHER" id="PTHR11006:SF4">
    <property type="entry name" value="PROTEIN ARGININE N-METHYLTRANSFERASE 7"/>
    <property type="match status" value="1"/>
</dbReference>
<comment type="caution">
    <text evidence="9">The sequence shown here is derived from an EMBL/GenBank/DDBJ whole genome shotgun (WGS) entry which is preliminary data.</text>
</comment>
<dbReference type="InterPro" id="IPR014644">
    <property type="entry name" value="MeTrfase_PRMT7"/>
</dbReference>
<organism evidence="9 10">
    <name type="scientific">Parnassius mnemosyne</name>
    <name type="common">clouded apollo</name>
    <dbReference type="NCBI Taxonomy" id="213953"/>
    <lineage>
        <taxon>Eukaryota</taxon>
        <taxon>Metazoa</taxon>
        <taxon>Ecdysozoa</taxon>
        <taxon>Arthropoda</taxon>
        <taxon>Hexapoda</taxon>
        <taxon>Insecta</taxon>
        <taxon>Pterygota</taxon>
        <taxon>Neoptera</taxon>
        <taxon>Endopterygota</taxon>
        <taxon>Lepidoptera</taxon>
        <taxon>Glossata</taxon>
        <taxon>Ditrysia</taxon>
        <taxon>Papilionoidea</taxon>
        <taxon>Papilionidae</taxon>
        <taxon>Parnassiinae</taxon>
        <taxon>Parnassini</taxon>
        <taxon>Parnassius</taxon>
        <taxon>Driopa</taxon>
    </lineage>
</organism>
<comment type="function">
    <text evidence="5">Essential arginine methyltransferase that can both catalyze the formation of omega-N monomethylarginine (MMA) and symmetrical dimethylarginine (sDMA). Specifically mediates the symmetrical dimethylation of arginine residues in the small nuclear ribonucleoproteins SmD1 and SmD3.</text>
</comment>
<dbReference type="Pfam" id="PF22528">
    <property type="entry name" value="PRMT_C"/>
    <property type="match status" value="1"/>
</dbReference>
<comment type="similarity">
    <text evidence="6">Belongs to the class I-like SAM-binding methyltransferase superfamily. Protein arginine N-methyltransferase family. PRMT7 subfamily.</text>
</comment>
<keyword evidence="10" id="KW-1185">Reference proteome</keyword>
<keyword evidence="2 7" id="KW-0808">Transferase</keyword>
<dbReference type="AlphaFoldDB" id="A0AAV1KSH6"/>
<dbReference type="InterPro" id="IPR029063">
    <property type="entry name" value="SAM-dependent_MTases_sf"/>
</dbReference>
<dbReference type="SUPFAM" id="SSF53335">
    <property type="entry name" value="S-adenosyl-L-methionine-dependent methyltransferases"/>
    <property type="match status" value="2"/>
</dbReference>
<dbReference type="FunFam" id="2.70.160.11:FF:000014">
    <property type="entry name" value="Protein arginine N-methyltransferase 7"/>
    <property type="match status" value="1"/>
</dbReference>
<dbReference type="PROSITE" id="PS51678">
    <property type="entry name" value="SAM_MT_PRMT"/>
    <property type="match status" value="1"/>
</dbReference>
<name>A0AAV1KSH6_9NEOP</name>
<evidence type="ECO:0000313" key="9">
    <source>
        <dbReference type="EMBL" id="CAK1585958.1"/>
    </source>
</evidence>
<dbReference type="PIRSF" id="PIRSF036946">
    <property type="entry name" value="Arg_N-mtase"/>
    <property type="match status" value="1"/>
</dbReference>
<sequence>MQVFTQKRNPITGSTEWDVQHEDYDYHQEIARSAFADMLHDSERNKKYYRALQLAIEKMHIDGKKANVLDIGTGTGLLSIMAAKCGADSIIACEAFKPMAECCLKILERNGVADKITVIPKRSTDITVGEDGDMKEKANILVTEVFDTELIGEGALPTFSHAHKYLLEEDCIVVPDSAIIYAQVVECPTLQKWNKLNDLADEDLNIILKTPQKMKDCAGSAAVHDIQLSQLPRQAFRELSEQIPVFYYDWSGKTPIDFKRTVKQEFKVIATGKAQMVFMWWELNMDTEGKIVLSCAPWWSHPDADLSSERPQDSIPWRDHWMQAVYYLPQEISVQNDTEVTLISCQDDYSLWFYLEDGKTKYKNYKRPVCECGVHMILSRTHVSYLNDGRRSKKFLSQLKEELVKDAIVLDLNGSSFMGLASAKLGAKHVYIVENMNLNIGILNDYIKENNLDNVTILSDLSDEIFKEVTNITCDPNFSTAVLPWENLKVAYLLYKYKSKLRETISIIPEGCEFWAMPVEFQDLHKIRIPLDVCEGIDMTVFDSLVESSRLISDAEIEAQPLWEYPCKCRGQPRKLLEIDLQHLTPTFATDGTNPILDIEVDDVQPVNGFVLWSCWKIGGKSISCGPTEWPAVGERVNWDPHTRQAVKILKKSHNVSGADTWSYQVACDLEKGQFDVTIHLVHDS</sequence>
<dbReference type="Proteomes" id="UP001314205">
    <property type="component" value="Unassembled WGS sequence"/>
</dbReference>
<gene>
    <name evidence="9" type="ORF">PARMNEM_LOCUS6976</name>
</gene>
<dbReference type="GO" id="GO:0016274">
    <property type="term" value="F:protein-arginine N-methyltransferase activity"/>
    <property type="evidence" value="ECO:0007669"/>
    <property type="project" value="InterPro"/>
</dbReference>
<dbReference type="PANTHER" id="PTHR11006">
    <property type="entry name" value="PROTEIN ARGININE N-METHYLTRANSFERASE"/>
    <property type="match status" value="1"/>
</dbReference>
<dbReference type="GO" id="GO:0032259">
    <property type="term" value="P:methylation"/>
    <property type="evidence" value="ECO:0007669"/>
    <property type="project" value="UniProtKB-KW"/>
</dbReference>
<evidence type="ECO:0000256" key="2">
    <source>
        <dbReference type="ARBA" id="ARBA00022679"/>
    </source>
</evidence>
<proteinExistence type="inferred from homology"/>
<accession>A0AAV1KSH6</accession>
<dbReference type="InterPro" id="IPR055135">
    <property type="entry name" value="PRMT_dom"/>
</dbReference>
<evidence type="ECO:0000256" key="4">
    <source>
        <dbReference type="ARBA" id="ARBA00022737"/>
    </source>
</evidence>
<feature type="domain" description="Protein arginine N-methyltransferase" evidence="8">
    <location>
        <begin position="176"/>
        <end position="353"/>
    </location>
</feature>
<dbReference type="CDD" id="cd02440">
    <property type="entry name" value="AdoMet_MTases"/>
    <property type="match status" value="1"/>
</dbReference>
<dbReference type="Pfam" id="PF06325">
    <property type="entry name" value="PrmA"/>
    <property type="match status" value="1"/>
</dbReference>
<dbReference type="InterPro" id="IPR025799">
    <property type="entry name" value="Arg_MeTrfase"/>
</dbReference>